<evidence type="ECO:0000313" key="3">
    <source>
        <dbReference type="Proteomes" id="UP001257914"/>
    </source>
</evidence>
<dbReference type="RefSeq" id="WP_315947275.1">
    <property type="nucleotide sequence ID" value="NZ_JAWCUA010000009.1"/>
</dbReference>
<feature type="chain" id="PRO_5046550865" evidence="1">
    <location>
        <begin position="19"/>
        <end position="174"/>
    </location>
</feature>
<protein>
    <submittedName>
        <fullName evidence="2">DUF3016 domain-containing protein</fullName>
    </submittedName>
</protein>
<sequence>MSQLILVTCLIFISATHAGTASVEWQDPDSYLDIRHSNSGKLQFRKSLFNQFEKHFSKLAQDLPDDVELKIKVTNLNLAGDVRYSFAMHREIRIVKHTYWPMIEFEYQLNKGNQLITSDTVKLKDMFFMDRGGSFRLSHDSYFYEKRILTDWFDKTLQVMVAEQHDLELEQSSD</sequence>
<comment type="caution">
    <text evidence="2">The sequence shown here is derived from an EMBL/GenBank/DDBJ whole genome shotgun (WGS) entry which is preliminary data.</text>
</comment>
<accession>A0ABU3R1U5</accession>
<dbReference type="InterPro" id="IPR021557">
    <property type="entry name" value="DUF3016"/>
</dbReference>
<feature type="signal peptide" evidence="1">
    <location>
        <begin position="1"/>
        <end position="18"/>
    </location>
</feature>
<keyword evidence="1" id="KW-0732">Signal</keyword>
<keyword evidence="3" id="KW-1185">Reference proteome</keyword>
<gene>
    <name evidence="2" type="ORF">RT723_11700</name>
</gene>
<dbReference type="Proteomes" id="UP001257914">
    <property type="component" value="Unassembled WGS sequence"/>
</dbReference>
<dbReference type="Pfam" id="PF11454">
    <property type="entry name" value="DUF3016"/>
    <property type="match status" value="1"/>
</dbReference>
<name>A0ABU3R1U5_9GAMM</name>
<organism evidence="2 3">
    <name type="scientific">Psychrosphaera aquimarina</name>
    <dbReference type="NCBI Taxonomy" id="2044854"/>
    <lineage>
        <taxon>Bacteria</taxon>
        <taxon>Pseudomonadati</taxon>
        <taxon>Pseudomonadota</taxon>
        <taxon>Gammaproteobacteria</taxon>
        <taxon>Alteromonadales</taxon>
        <taxon>Pseudoalteromonadaceae</taxon>
        <taxon>Psychrosphaera</taxon>
    </lineage>
</organism>
<reference evidence="2 3" key="1">
    <citation type="submission" date="2023-10" db="EMBL/GenBank/DDBJ databases">
        <title>Psychrosphaera aquimaarina strain SW33 isolated from seawater.</title>
        <authorList>
            <person name="Bayburt H."/>
            <person name="Kim J.M."/>
            <person name="Choi B.J."/>
            <person name="Jeon C.O."/>
        </authorList>
    </citation>
    <scope>NUCLEOTIDE SEQUENCE [LARGE SCALE GENOMIC DNA]</scope>
    <source>
        <strain evidence="2 3">KCTC 52743</strain>
    </source>
</reference>
<evidence type="ECO:0000256" key="1">
    <source>
        <dbReference type="SAM" id="SignalP"/>
    </source>
</evidence>
<dbReference type="EMBL" id="JAWCUA010000009">
    <property type="protein sequence ID" value="MDU0113650.1"/>
    <property type="molecule type" value="Genomic_DNA"/>
</dbReference>
<evidence type="ECO:0000313" key="2">
    <source>
        <dbReference type="EMBL" id="MDU0113650.1"/>
    </source>
</evidence>
<proteinExistence type="predicted"/>